<comment type="catalytic activity">
    <reaction evidence="4">
        <text>an R-cob(III)alamin(out) + ATP + H2O = an R-cob(III)alamin(in) + ADP + phosphate + H(+)</text>
        <dbReference type="Rhea" id="RHEA:17873"/>
        <dbReference type="ChEBI" id="CHEBI:15377"/>
        <dbReference type="ChEBI" id="CHEBI:15378"/>
        <dbReference type="ChEBI" id="CHEBI:30616"/>
        <dbReference type="ChEBI" id="CHEBI:43474"/>
        <dbReference type="ChEBI" id="CHEBI:140785"/>
        <dbReference type="ChEBI" id="CHEBI:456216"/>
        <dbReference type="EC" id="7.6.2.8"/>
    </reaction>
</comment>
<name>A0A8E7AXS0_9EURY</name>
<dbReference type="EMBL" id="CP075546">
    <property type="protein sequence ID" value="QVV88219.1"/>
    <property type="molecule type" value="Genomic_DNA"/>
</dbReference>
<evidence type="ECO:0000256" key="6">
    <source>
        <dbReference type="ARBA" id="ARBA00066387"/>
    </source>
</evidence>
<evidence type="ECO:0000256" key="5">
    <source>
        <dbReference type="ARBA" id="ARBA00058960"/>
    </source>
</evidence>
<evidence type="ECO:0000259" key="9">
    <source>
        <dbReference type="PROSITE" id="PS50893"/>
    </source>
</evidence>
<dbReference type="InterPro" id="IPR003593">
    <property type="entry name" value="AAA+_ATPase"/>
</dbReference>
<dbReference type="AlphaFoldDB" id="A0A8E7AXS0"/>
<dbReference type="GO" id="GO:0016887">
    <property type="term" value="F:ATP hydrolysis activity"/>
    <property type="evidence" value="ECO:0007669"/>
    <property type="project" value="InterPro"/>
</dbReference>
<feature type="domain" description="ABC transporter" evidence="9">
    <location>
        <begin position="3"/>
        <end position="235"/>
    </location>
</feature>
<keyword evidence="1" id="KW-0813">Transport</keyword>
<dbReference type="RefSeq" id="WP_214419035.1">
    <property type="nucleotide sequence ID" value="NZ_CP075546.1"/>
</dbReference>
<dbReference type="PANTHER" id="PTHR42734:SF21">
    <property type="entry name" value="IRON ABC TRANSPORTER, ATP-BINDING PROTEIN"/>
    <property type="match status" value="1"/>
</dbReference>
<dbReference type="GO" id="GO:0015420">
    <property type="term" value="F:ABC-type vitamin B12 transporter activity"/>
    <property type="evidence" value="ECO:0007669"/>
    <property type="project" value="UniProtKB-EC"/>
</dbReference>
<dbReference type="SUPFAM" id="SSF52540">
    <property type="entry name" value="P-loop containing nucleoside triphosphate hydrolases"/>
    <property type="match status" value="1"/>
</dbReference>
<organism evidence="10 11">
    <name type="scientific">Methanospirillum purgamenti</name>
    <dbReference type="NCBI Taxonomy" id="2834276"/>
    <lineage>
        <taxon>Archaea</taxon>
        <taxon>Methanobacteriati</taxon>
        <taxon>Methanobacteriota</taxon>
        <taxon>Stenosarchaea group</taxon>
        <taxon>Methanomicrobia</taxon>
        <taxon>Methanomicrobiales</taxon>
        <taxon>Methanospirillaceae</taxon>
        <taxon>Methanospirillum</taxon>
    </lineage>
</organism>
<keyword evidence="2" id="KW-0547">Nucleotide-binding</keyword>
<dbReference type="SMART" id="SM00382">
    <property type="entry name" value="AAA"/>
    <property type="match status" value="1"/>
</dbReference>
<dbReference type="Proteomes" id="UP000680656">
    <property type="component" value="Chromosome"/>
</dbReference>
<dbReference type="InterPro" id="IPR017871">
    <property type="entry name" value="ABC_transporter-like_CS"/>
</dbReference>
<proteinExistence type="predicted"/>
<protein>
    <recommendedName>
        <fullName evidence="7">Cobalamin import ATP-binding protein BtuD</fullName>
        <ecNumber evidence="6">7.6.2.8</ecNumber>
    </recommendedName>
    <alternativeName>
        <fullName evidence="8">Vitamin B12-transporting ATPase</fullName>
    </alternativeName>
</protein>
<comment type="function">
    <text evidence="5">Required for corrinoid utilization. Probably part of the ABC transporter complex BtuCDF involved in cobalamin (vitamin B12) import. Probably responsible for energy coupling to the transport system.</text>
</comment>
<dbReference type="GO" id="GO:0005524">
    <property type="term" value="F:ATP binding"/>
    <property type="evidence" value="ECO:0007669"/>
    <property type="project" value="UniProtKB-KW"/>
</dbReference>
<dbReference type="InterPro" id="IPR027417">
    <property type="entry name" value="P-loop_NTPase"/>
</dbReference>
<evidence type="ECO:0000256" key="8">
    <source>
        <dbReference type="ARBA" id="ARBA00077139"/>
    </source>
</evidence>
<gene>
    <name evidence="10" type="ORF">KHC33_12900</name>
</gene>
<evidence type="ECO:0000256" key="7">
    <source>
        <dbReference type="ARBA" id="ARBA00073649"/>
    </source>
</evidence>
<dbReference type="CDD" id="cd03214">
    <property type="entry name" value="ABC_Iron-Siderophores_B12_Hemin"/>
    <property type="match status" value="1"/>
</dbReference>
<sequence length="267" mass="29430">MKLDVLDLNFAYNGTPVLKDVSFSVNEKITAVIGPNGAGKSTLMSCIAGIQKPSGRVFLDDTDVSMMNEEIIATSISYLPQDAPSKAVISVLEAVLLGRLHTLRWKVYHEDLEIAYKTLTDLGIETLAKRSLNQLSGGQRQMVSIAQAIVKEPDILLMDEPTNSLDLQHQLELFDLIEEISDEWNITTLVALHDLNLAARYADNIVVLNSGMVCSSGPPDEVLNCEMIESVYGVHTDVSSDPDGYIHVCPKCSVKGRERKINRRENT</sequence>
<evidence type="ECO:0000256" key="1">
    <source>
        <dbReference type="ARBA" id="ARBA00022448"/>
    </source>
</evidence>
<dbReference type="EC" id="7.6.2.8" evidence="6"/>
<dbReference type="Gene3D" id="3.40.50.300">
    <property type="entry name" value="P-loop containing nucleotide triphosphate hydrolases"/>
    <property type="match status" value="1"/>
</dbReference>
<dbReference type="InterPro" id="IPR050153">
    <property type="entry name" value="Metal_Ion_Import_ABC"/>
</dbReference>
<dbReference type="PROSITE" id="PS00211">
    <property type="entry name" value="ABC_TRANSPORTER_1"/>
    <property type="match status" value="1"/>
</dbReference>
<dbReference type="InterPro" id="IPR003439">
    <property type="entry name" value="ABC_transporter-like_ATP-bd"/>
</dbReference>
<evidence type="ECO:0000256" key="2">
    <source>
        <dbReference type="ARBA" id="ARBA00022741"/>
    </source>
</evidence>
<dbReference type="GeneID" id="65098098"/>
<dbReference type="FunFam" id="3.40.50.300:FF:000134">
    <property type="entry name" value="Iron-enterobactin ABC transporter ATP-binding protein"/>
    <property type="match status" value="1"/>
</dbReference>
<dbReference type="KEGG" id="mrtj:KHC33_12900"/>
<evidence type="ECO:0000256" key="3">
    <source>
        <dbReference type="ARBA" id="ARBA00022840"/>
    </source>
</evidence>
<reference evidence="10 11" key="1">
    <citation type="submission" date="2021-05" db="EMBL/GenBank/DDBJ databases">
        <title>A novel Methanospirillum isolate from a pyrite-forming mixed culture.</title>
        <authorList>
            <person name="Bunk B."/>
            <person name="Sproer C."/>
            <person name="Spring S."/>
            <person name="Pester M."/>
        </authorList>
    </citation>
    <scope>NUCLEOTIDE SEQUENCE [LARGE SCALE GENOMIC DNA]</scope>
    <source>
        <strain evidence="10 11">J.3.6.1-F.2.7.3</strain>
    </source>
</reference>
<keyword evidence="3 10" id="KW-0067">ATP-binding</keyword>
<accession>A0A8E7AXS0</accession>
<evidence type="ECO:0000313" key="10">
    <source>
        <dbReference type="EMBL" id="QVV88219.1"/>
    </source>
</evidence>
<dbReference type="PANTHER" id="PTHR42734">
    <property type="entry name" value="METAL TRANSPORT SYSTEM ATP-BINDING PROTEIN TM_0124-RELATED"/>
    <property type="match status" value="1"/>
</dbReference>
<dbReference type="PROSITE" id="PS50893">
    <property type="entry name" value="ABC_TRANSPORTER_2"/>
    <property type="match status" value="1"/>
</dbReference>
<evidence type="ECO:0000256" key="4">
    <source>
        <dbReference type="ARBA" id="ARBA00050590"/>
    </source>
</evidence>
<evidence type="ECO:0000313" key="11">
    <source>
        <dbReference type="Proteomes" id="UP000680656"/>
    </source>
</evidence>
<keyword evidence="11" id="KW-1185">Reference proteome</keyword>
<dbReference type="Pfam" id="PF00005">
    <property type="entry name" value="ABC_tran"/>
    <property type="match status" value="1"/>
</dbReference>